<keyword evidence="3" id="KW-1185">Reference proteome</keyword>
<dbReference type="Proteomes" id="UP000218231">
    <property type="component" value="Unassembled WGS sequence"/>
</dbReference>
<name>A0A2A2LAQ3_9BILA</name>
<proteinExistence type="predicted"/>
<organism evidence="2 3">
    <name type="scientific">Diploscapter pachys</name>
    <dbReference type="NCBI Taxonomy" id="2018661"/>
    <lineage>
        <taxon>Eukaryota</taxon>
        <taxon>Metazoa</taxon>
        <taxon>Ecdysozoa</taxon>
        <taxon>Nematoda</taxon>
        <taxon>Chromadorea</taxon>
        <taxon>Rhabditida</taxon>
        <taxon>Rhabditina</taxon>
        <taxon>Rhabditomorpha</taxon>
        <taxon>Rhabditoidea</taxon>
        <taxon>Rhabditidae</taxon>
        <taxon>Diploscapter</taxon>
    </lineage>
</organism>
<sequence>MGFDVTLLRNVLEQFVDFLAEESADLILERPRFAHAVAVITDGNDRAEASCIRQLDQMTTTHLTATINDPRMSRSYEDDEIERALRQLTESRDLLESDIDNQSVNSEWRKEVSTSSRYSYDSRM</sequence>
<dbReference type="OrthoDB" id="5808339at2759"/>
<evidence type="ECO:0000313" key="3">
    <source>
        <dbReference type="Proteomes" id="UP000218231"/>
    </source>
</evidence>
<dbReference type="EMBL" id="LIAE01006982">
    <property type="protein sequence ID" value="PAV83208.1"/>
    <property type="molecule type" value="Genomic_DNA"/>
</dbReference>
<gene>
    <name evidence="2" type="ORF">WR25_03468</name>
</gene>
<evidence type="ECO:0000313" key="2">
    <source>
        <dbReference type="EMBL" id="PAV83208.1"/>
    </source>
</evidence>
<feature type="coiled-coil region" evidence="1">
    <location>
        <begin position="78"/>
        <end position="105"/>
    </location>
</feature>
<comment type="caution">
    <text evidence="2">The sequence shown here is derived from an EMBL/GenBank/DDBJ whole genome shotgun (WGS) entry which is preliminary data.</text>
</comment>
<accession>A0A2A2LAQ3</accession>
<keyword evidence="1" id="KW-0175">Coiled coil</keyword>
<evidence type="ECO:0000256" key="1">
    <source>
        <dbReference type="SAM" id="Coils"/>
    </source>
</evidence>
<protein>
    <submittedName>
        <fullName evidence="2">Uncharacterized protein</fullName>
    </submittedName>
</protein>
<reference evidence="2 3" key="1">
    <citation type="journal article" date="2017" name="Curr. Biol.">
        <title>Genome architecture and evolution of a unichromosomal asexual nematode.</title>
        <authorList>
            <person name="Fradin H."/>
            <person name="Zegar C."/>
            <person name="Gutwein M."/>
            <person name="Lucas J."/>
            <person name="Kovtun M."/>
            <person name="Corcoran D."/>
            <person name="Baugh L.R."/>
            <person name="Kiontke K."/>
            <person name="Gunsalus K."/>
            <person name="Fitch D.H."/>
            <person name="Piano F."/>
        </authorList>
    </citation>
    <scope>NUCLEOTIDE SEQUENCE [LARGE SCALE GENOMIC DNA]</scope>
    <source>
        <strain evidence="2">PF1309</strain>
    </source>
</reference>
<dbReference type="AlphaFoldDB" id="A0A2A2LAQ3"/>